<evidence type="ECO:0000256" key="2">
    <source>
        <dbReference type="ARBA" id="ARBA00012483"/>
    </source>
</evidence>
<keyword evidence="3" id="KW-0808">Transferase</keyword>
<dbReference type="PANTHER" id="PTHR46463:SF16">
    <property type="entry name" value="E3 UBIQUITIN-PROTEIN LIGASE RHF1A"/>
    <property type="match status" value="1"/>
</dbReference>
<dbReference type="EC" id="2.3.2.27" evidence="2"/>
<evidence type="ECO:0000256" key="9">
    <source>
        <dbReference type="SAM" id="MobiDB-lite"/>
    </source>
</evidence>
<keyword evidence="4" id="KW-0479">Metal-binding</keyword>
<dbReference type="EMBL" id="CAMAPE010000013">
    <property type="protein sequence ID" value="CAH9080591.1"/>
    <property type="molecule type" value="Genomic_DNA"/>
</dbReference>
<gene>
    <name evidence="11" type="ORF">CEURO_LOCUS7565</name>
</gene>
<comment type="catalytic activity">
    <reaction evidence="1">
        <text>S-ubiquitinyl-[E2 ubiquitin-conjugating enzyme]-L-cysteine + [acceptor protein]-L-lysine = [E2 ubiquitin-conjugating enzyme]-L-cysteine + N(6)-ubiquitinyl-[acceptor protein]-L-lysine.</text>
        <dbReference type="EC" id="2.3.2.27"/>
    </reaction>
</comment>
<dbReference type="InterPro" id="IPR001841">
    <property type="entry name" value="Znf_RING"/>
</dbReference>
<protein>
    <recommendedName>
        <fullName evidence="2">RING-type E3 ubiquitin transferase</fullName>
        <ecNumber evidence="2">2.3.2.27</ecNumber>
    </recommendedName>
</protein>
<feature type="compositionally biased region" description="Polar residues" evidence="9">
    <location>
        <begin position="319"/>
        <end position="334"/>
    </location>
</feature>
<evidence type="ECO:0000313" key="11">
    <source>
        <dbReference type="EMBL" id="CAH9080591.1"/>
    </source>
</evidence>
<sequence length="365" mass="39864">METDPILPLEIPASVVHSSSSSATSAAEEDGFEDGCSICLEPFSSNDPPTVTKCKHEYHLQCILEWSQRSQECPICSRKVVLEEPASQDLLVVVESENNARSRYSVHYAPEIYENDSMDYADGSDFEERIMRRFAALTSRARSINRMIRMTSSGVDLPSAPTEAGSVLHHIADYPEESQRRVHEFLGSDLPPPRTTSSSIGQTTSLSTFPSLSNVAPAPAAGGDDSTNPCEFPESPQRSSSSELLAFSESIKYKLSAASSRYKETFSKSTRGFKEKLLARNTTVKELGKEVQREMSAGIAGVARMIERLDLSSKRAPTASDSLSSNTEEGNAASQFHDDGNNQESTSKMISNVTPLLCSNNSRLN</sequence>
<feature type="compositionally biased region" description="Polar residues" evidence="9">
    <location>
        <begin position="195"/>
        <end position="214"/>
    </location>
</feature>
<dbReference type="Gene3D" id="3.30.40.10">
    <property type="entry name" value="Zinc/RING finger domain, C3HC4 (zinc finger)"/>
    <property type="match status" value="1"/>
</dbReference>
<feature type="domain" description="RING-type" evidence="10">
    <location>
        <begin position="36"/>
        <end position="77"/>
    </location>
</feature>
<dbReference type="AlphaFoldDB" id="A0A9P1E5V8"/>
<organism evidence="11 12">
    <name type="scientific">Cuscuta europaea</name>
    <name type="common">European dodder</name>
    <dbReference type="NCBI Taxonomy" id="41803"/>
    <lineage>
        <taxon>Eukaryota</taxon>
        <taxon>Viridiplantae</taxon>
        <taxon>Streptophyta</taxon>
        <taxon>Embryophyta</taxon>
        <taxon>Tracheophyta</taxon>
        <taxon>Spermatophyta</taxon>
        <taxon>Magnoliopsida</taxon>
        <taxon>eudicotyledons</taxon>
        <taxon>Gunneridae</taxon>
        <taxon>Pentapetalae</taxon>
        <taxon>asterids</taxon>
        <taxon>lamiids</taxon>
        <taxon>Solanales</taxon>
        <taxon>Convolvulaceae</taxon>
        <taxon>Cuscuteae</taxon>
        <taxon>Cuscuta</taxon>
        <taxon>Cuscuta subgen. Cuscuta</taxon>
    </lineage>
</organism>
<reference evidence="11" key="1">
    <citation type="submission" date="2022-07" db="EMBL/GenBank/DDBJ databases">
        <authorList>
            <person name="Macas J."/>
            <person name="Novak P."/>
            <person name="Neumann P."/>
        </authorList>
    </citation>
    <scope>NUCLEOTIDE SEQUENCE</scope>
</reference>
<dbReference type="GO" id="GO:0008270">
    <property type="term" value="F:zinc ion binding"/>
    <property type="evidence" value="ECO:0007669"/>
    <property type="project" value="UniProtKB-KW"/>
</dbReference>
<dbReference type="SUPFAM" id="SSF57850">
    <property type="entry name" value="RING/U-box"/>
    <property type="match status" value="1"/>
</dbReference>
<evidence type="ECO:0000256" key="3">
    <source>
        <dbReference type="ARBA" id="ARBA00022679"/>
    </source>
</evidence>
<evidence type="ECO:0000256" key="5">
    <source>
        <dbReference type="ARBA" id="ARBA00022771"/>
    </source>
</evidence>
<evidence type="ECO:0000256" key="8">
    <source>
        <dbReference type="PROSITE-ProRule" id="PRU00175"/>
    </source>
</evidence>
<feature type="region of interest" description="Disordered" evidence="9">
    <location>
        <begin position="313"/>
        <end position="365"/>
    </location>
</feature>
<evidence type="ECO:0000259" key="10">
    <source>
        <dbReference type="PROSITE" id="PS50089"/>
    </source>
</evidence>
<evidence type="ECO:0000256" key="1">
    <source>
        <dbReference type="ARBA" id="ARBA00000900"/>
    </source>
</evidence>
<evidence type="ECO:0000256" key="7">
    <source>
        <dbReference type="ARBA" id="ARBA00022833"/>
    </source>
</evidence>
<dbReference type="OrthoDB" id="8062037at2759"/>
<dbReference type="PROSITE" id="PS50089">
    <property type="entry name" value="ZF_RING_2"/>
    <property type="match status" value="1"/>
</dbReference>
<accession>A0A9P1E5V8</accession>
<evidence type="ECO:0000313" key="12">
    <source>
        <dbReference type="Proteomes" id="UP001152484"/>
    </source>
</evidence>
<dbReference type="InterPro" id="IPR013083">
    <property type="entry name" value="Znf_RING/FYVE/PHD"/>
</dbReference>
<dbReference type="Pfam" id="PF13639">
    <property type="entry name" value="zf-RING_2"/>
    <property type="match status" value="1"/>
</dbReference>
<dbReference type="GO" id="GO:0061630">
    <property type="term" value="F:ubiquitin protein ligase activity"/>
    <property type="evidence" value="ECO:0007669"/>
    <property type="project" value="UniProtKB-EC"/>
</dbReference>
<evidence type="ECO:0000256" key="4">
    <source>
        <dbReference type="ARBA" id="ARBA00022723"/>
    </source>
</evidence>
<keyword evidence="6" id="KW-0833">Ubl conjugation pathway</keyword>
<dbReference type="Proteomes" id="UP001152484">
    <property type="component" value="Unassembled WGS sequence"/>
</dbReference>
<keyword evidence="12" id="KW-1185">Reference proteome</keyword>
<comment type="caution">
    <text evidence="11">The sequence shown here is derived from an EMBL/GenBank/DDBJ whole genome shotgun (WGS) entry which is preliminary data.</text>
</comment>
<keyword evidence="7" id="KW-0862">Zinc</keyword>
<proteinExistence type="predicted"/>
<dbReference type="PANTHER" id="PTHR46463">
    <property type="entry name" value="ZINC FINGER, RING/FYVE/PHD-TYPE"/>
    <property type="match status" value="1"/>
</dbReference>
<feature type="compositionally biased region" description="Polar residues" evidence="9">
    <location>
        <begin position="342"/>
        <end position="365"/>
    </location>
</feature>
<evidence type="ECO:0000256" key="6">
    <source>
        <dbReference type="ARBA" id="ARBA00022786"/>
    </source>
</evidence>
<name>A0A9P1E5V8_CUSEU</name>
<keyword evidence="5 8" id="KW-0863">Zinc-finger</keyword>
<feature type="region of interest" description="Disordered" evidence="9">
    <location>
        <begin position="186"/>
        <end position="243"/>
    </location>
</feature>
<dbReference type="SMART" id="SM00184">
    <property type="entry name" value="RING"/>
    <property type="match status" value="1"/>
</dbReference>